<keyword evidence="5" id="KW-1185">Reference proteome</keyword>
<dbReference type="Proteomes" id="UP000199225">
    <property type="component" value="Unassembled WGS sequence"/>
</dbReference>
<dbReference type="Pfam" id="PF01740">
    <property type="entry name" value="STAS"/>
    <property type="match status" value="1"/>
</dbReference>
<dbReference type="SUPFAM" id="SSF52091">
    <property type="entry name" value="SpoIIaa-like"/>
    <property type="match status" value="1"/>
</dbReference>
<dbReference type="STRING" id="86666.SAMN04490247_1710"/>
<evidence type="ECO:0000256" key="1">
    <source>
        <dbReference type="ARBA" id="ARBA00009013"/>
    </source>
</evidence>
<dbReference type="PROSITE" id="PS50801">
    <property type="entry name" value="STAS"/>
    <property type="match status" value="1"/>
</dbReference>
<sequence>MIIEKRLAVTSGTPEFTLKGSLYAEAANDLRNRLLHFIDHEGSNLILSFSDVDYIDSAGLGVLISTHKKLEANGGTLTIENPTGAVREIFELTNLDQILHMK</sequence>
<dbReference type="EMBL" id="FNEV01000004">
    <property type="protein sequence ID" value="SDJ36588.1"/>
    <property type="molecule type" value="Genomic_DNA"/>
</dbReference>
<proteinExistence type="inferred from homology"/>
<name>A0A1G8T4T3_9BACI</name>
<dbReference type="OrthoDB" id="9794628at2"/>
<protein>
    <recommendedName>
        <fullName evidence="2">Anti-sigma factor antagonist</fullName>
    </recommendedName>
</protein>
<dbReference type="GO" id="GO:0043856">
    <property type="term" value="F:anti-sigma factor antagonist activity"/>
    <property type="evidence" value="ECO:0007669"/>
    <property type="project" value="InterPro"/>
</dbReference>
<feature type="domain" description="STAS" evidence="3">
    <location>
        <begin position="3"/>
        <end position="102"/>
    </location>
</feature>
<gene>
    <name evidence="4" type="ORF">SAMN04490247_1710</name>
</gene>
<dbReference type="AlphaFoldDB" id="A0A1G8T4T3"/>
<dbReference type="NCBIfam" id="TIGR00377">
    <property type="entry name" value="ant_ant_sig"/>
    <property type="match status" value="1"/>
</dbReference>
<comment type="similarity">
    <text evidence="1 2">Belongs to the anti-sigma-factor antagonist family.</text>
</comment>
<dbReference type="PANTHER" id="PTHR33495">
    <property type="entry name" value="ANTI-SIGMA FACTOR ANTAGONIST TM_1081-RELATED-RELATED"/>
    <property type="match status" value="1"/>
</dbReference>
<dbReference type="PANTHER" id="PTHR33495:SF2">
    <property type="entry name" value="ANTI-SIGMA FACTOR ANTAGONIST TM_1081-RELATED"/>
    <property type="match status" value="1"/>
</dbReference>
<evidence type="ECO:0000313" key="4">
    <source>
        <dbReference type="EMBL" id="SDJ36588.1"/>
    </source>
</evidence>
<accession>A0A1G8T4T3</accession>
<evidence type="ECO:0000313" key="5">
    <source>
        <dbReference type="Proteomes" id="UP000199225"/>
    </source>
</evidence>
<organism evidence="4 5">
    <name type="scientific">Salimicrobium halophilum</name>
    <dbReference type="NCBI Taxonomy" id="86666"/>
    <lineage>
        <taxon>Bacteria</taxon>
        <taxon>Bacillati</taxon>
        <taxon>Bacillota</taxon>
        <taxon>Bacilli</taxon>
        <taxon>Bacillales</taxon>
        <taxon>Bacillaceae</taxon>
        <taxon>Salimicrobium</taxon>
    </lineage>
</organism>
<dbReference type="InterPro" id="IPR002645">
    <property type="entry name" value="STAS_dom"/>
</dbReference>
<dbReference type="CDD" id="cd07043">
    <property type="entry name" value="STAS_anti-anti-sigma_factors"/>
    <property type="match status" value="1"/>
</dbReference>
<reference evidence="5" key="1">
    <citation type="submission" date="2016-10" db="EMBL/GenBank/DDBJ databases">
        <authorList>
            <person name="Varghese N."/>
            <person name="Submissions S."/>
        </authorList>
    </citation>
    <scope>NUCLEOTIDE SEQUENCE [LARGE SCALE GENOMIC DNA]</scope>
    <source>
        <strain evidence="5">DSM 4771</strain>
    </source>
</reference>
<evidence type="ECO:0000259" key="3">
    <source>
        <dbReference type="PROSITE" id="PS50801"/>
    </source>
</evidence>
<dbReference type="Gene3D" id="3.30.750.24">
    <property type="entry name" value="STAS domain"/>
    <property type="match status" value="1"/>
</dbReference>
<dbReference type="InterPro" id="IPR003658">
    <property type="entry name" value="Anti-sigma_ant"/>
</dbReference>
<dbReference type="InterPro" id="IPR036513">
    <property type="entry name" value="STAS_dom_sf"/>
</dbReference>
<evidence type="ECO:0000256" key="2">
    <source>
        <dbReference type="RuleBase" id="RU003749"/>
    </source>
</evidence>
<dbReference type="RefSeq" id="WP_093193448.1">
    <property type="nucleotide sequence ID" value="NZ_FNEV01000004.1"/>
</dbReference>